<proteinExistence type="predicted"/>
<dbReference type="EMBL" id="HBIP01033382">
    <property type="protein sequence ID" value="CAE0505295.1"/>
    <property type="molecule type" value="Transcribed_RNA"/>
</dbReference>
<feature type="region of interest" description="Disordered" evidence="1">
    <location>
        <begin position="124"/>
        <end position="169"/>
    </location>
</feature>
<evidence type="ECO:0000256" key="1">
    <source>
        <dbReference type="SAM" id="MobiDB-lite"/>
    </source>
</evidence>
<sequence>MQALQYKTCSTTTRIQAPQRARSSKVVVRATPSQRRGSTDESQQNPFLAVTLSALLAVNITAAPMVQPQPANATADPETIQSKAEQRRERMRQARLKAEQGGPGAIPCVTIGCSADSEEAAAKRKKEAEARQEEVKRQAQAVYDRERERKEKNFSDIEAKSSFTGEQESLLKERIRNAEQLAAESQAAPPAKAPPLRALQGAGIFGSGDE</sequence>
<name>A0A7S3VSR7_DUNTE</name>
<feature type="region of interest" description="Disordered" evidence="1">
    <location>
        <begin position="1"/>
        <end position="45"/>
    </location>
</feature>
<reference evidence="2" key="1">
    <citation type="submission" date="2021-01" db="EMBL/GenBank/DDBJ databases">
        <authorList>
            <person name="Corre E."/>
            <person name="Pelletier E."/>
            <person name="Niang G."/>
            <person name="Scheremetjew M."/>
            <person name="Finn R."/>
            <person name="Kale V."/>
            <person name="Holt S."/>
            <person name="Cochrane G."/>
            <person name="Meng A."/>
            <person name="Brown T."/>
            <person name="Cohen L."/>
        </authorList>
    </citation>
    <scope>NUCLEOTIDE SEQUENCE</scope>
    <source>
        <strain evidence="2">CCMP1320</strain>
    </source>
</reference>
<feature type="region of interest" description="Disordered" evidence="1">
    <location>
        <begin position="181"/>
        <end position="210"/>
    </location>
</feature>
<evidence type="ECO:0000313" key="2">
    <source>
        <dbReference type="EMBL" id="CAE0505295.1"/>
    </source>
</evidence>
<protein>
    <submittedName>
        <fullName evidence="2">Uncharacterized protein</fullName>
    </submittedName>
</protein>
<gene>
    <name evidence="2" type="ORF">DTER00134_LOCUS20368</name>
</gene>
<accession>A0A7S3VSR7</accession>
<feature type="compositionally biased region" description="Low complexity" evidence="1">
    <location>
        <begin position="181"/>
        <end position="200"/>
    </location>
</feature>
<feature type="compositionally biased region" description="Polar residues" evidence="1">
    <location>
        <begin position="31"/>
        <end position="45"/>
    </location>
</feature>
<dbReference type="AlphaFoldDB" id="A0A7S3VSR7"/>
<feature type="region of interest" description="Disordered" evidence="1">
    <location>
        <begin position="68"/>
        <end position="88"/>
    </location>
</feature>
<feature type="compositionally biased region" description="Basic and acidic residues" evidence="1">
    <location>
        <begin position="124"/>
        <end position="159"/>
    </location>
</feature>
<organism evidence="2">
    <name type="scientific">Dunaliella tertiolecta</name>
    <name type="common">Green alga</name>
    <dbReference type="NCBI Taxonomy" id="3047"/>
    <lineage>
        <taxon>Eukaryota</taxon>
        <taxon>Viridiplantae</taxon>
        <taxon>Chlorophyta</taxon>
        <taxon>core chlorophytes</taxon>
        <taxon>Chlorophyceae</taxon>
        <taxon>CS clade</taxon>
        <taxon>Chlamydomonadales</taxon>
        <taxon>Dunaliellaceae</taxon>
        <taxon>Dunaliella</taxon>
    </lineage>
</organism>
<feature type="compositionally biased region" description="Polar residues" evidence="1">
    <location>
        <begin position="1"/>
        <end position="16"/>
    </location>
</feature>